<name>A0ABM6NAB8_PSEO7</name>
<dbReference type="RefSeq" id="WP_248694116.1">
    <property type="nucleotide sequence ID" value="NZ_CP011924.1"/>
</dbReference>
<dbReference type="Proteomes" id="UP000016521">
    <property type="component" value="Chromosome I"/>
</dbReference>
<dbReference type="InterPro" id="IPR011009">
    <property type="entry name" value="Kinase-like_dom_sf"/>
</dbReference>
<dbReference type="Pfam" id="PF01636">
    <property type="entry name" value="APH"/>
    <property type="match status" value="1"/>
</dbReference>
<reference evidence="2 3" key="1">
    <citation type="submission" date="2015-06" db="EMBL/GenBank/DDBJ databases">
        <authorList>
            <person name="Xie B.-B."/>
            <person name="Rong J.-C."/>
            <person name="Qin Q.-L."/>
            <person name="Zhang Y.-Z."/>
        </authorList>
    </citation>
    <scope>NUCLEOTIDE SEQUENCE [LARGE SCALE GENOMIC DNA]</scope>
    <source>
        <strain evidence="2 3">JCM 20779</strain>
    </source>
</reference>
<evidence type="ECO:0000259" key="1">
    <source>
        <dbReference type="Pfam" id="PF01636"/>
    </source>
</evidence>
<evidence type="ECO:0000313" key="3">
    <source>
        <dbReference type="Proteomes" id="UP000016521"/>
    </source>
</evidence>
<feature type="domain" description="Aminoglycoside phosphotransferase" evidence="1">
    <location>
        <begin position="26"/>
        <end position="164"/>
    </location>
</feature>
<organism evidence="2 3">
    <name type="scientific">Pseudoalteromonas piscicida</name>
    <dbReference type="NCBI Taxonomy" id="43662"/>
    <lineage>
        <taxon>Bacteria</taxon>
        <taxon>Pseudomonadati</taxon>
        <taxon>Pseudomonadota</taxon>
        <taxon>Gammaproteobacteria</taxon>
        <taxon>Alteromonadales</taxon>
        <taxon>Pseudoalteromonadaceae</taxon>
        <taxon>Pseudoalteromonas</taxon>
    </lineage>
</organism>
<gene>
    <name evidence="2" type="ORF">PPIS_a0543</name>
</gene>
<accession>A0ABM6NAB8</accession>
<dbReference type="InterPro" id="IPR002575">
    <property type="entry name" value="Aminoglycoside_PTrfase"/>
</dbReference>
<protein>
    <recommendedName>
        <fullName evidence="1">Aminoglycoside phosphotransferase domain-containing protein</fullName>
    </recommendedName>
</protein>
<keyword evidence="3" id="KW-1185">Reference proteome</keyword>
<sequence length="334" mass="37963">MFSAELTDFISSTLGQTHWRSSSLPQGANNQGHKLFSDNNAYFLKCFAPGARAFDKLYNEFQFSQQLHKAGISNIARPISYCSNTLSAIYEFIDGHTFDTVRAQDVSAACNFIAAINSHQVERTALNTAADSPAKLEDFIQLVTRRLSRFESLRDNVELNTLLTAIELRTRVISTTPGIDWQQPCPNDVVSPSDFGFHNALKYRDDVYFIDFEYAGNDSAWKLLCDFFAQPAVPVPLSYLPLFLRSPLFAAQASAGNTLKCVFELTLLKWCLIMLNEFLPDVQARRLFSWNISCLEERNAKLQHMQAQQLDKSQRYFAQINVKMHTLQTQLRDN</sequence>
<proteinExistence type="predicted"/>
<dbReference type="EMBL" id="CP011924">
    <property type="protein sequence ID" value="ATD05818.1"/>
    <property type="molecule type" value="Genomic_DNA"/>
</dbReference>
<dbReference type="SUPFAM" id="SSF56112">
    <property type="entry name" value="Protein kinase-like (PK-like)"/>
    <property type="match status" value="1"/>
</dbReference>
<evidence type="ECO:0000313" key="2">
    <source>
        <dbReference type="EMBL" id="ATD05818.1"/>
    </source>
</evidence>